<dbReference type="EMBL" id="JANBQF010000182">
    <property type="protein sequence ID" value="KAJ2003991.1"/>
    <property type="molecule type" value="Genomic_DNA"/>
</dbReference>
<dbReference type="SUPFAM" id="SSF57959">
    <property type="entry name" value="Leucine zipper domain"/>
    <property type="match status" value="1"/>
</dbReference>
<dbReference type="InterPro" id="IPR046347">
    <property type="entry name" value="bZIP_sf"/>
</dbReference>
<dbReference type="CDD" id="cd12193">
    <property type="entry name" value="bZIP_GCN4"/>
    <property type="match status" value="1"/>
</dbReference>
<dbReference type="PROSITE" id="PS00036">
    <property type="entry name" value="BZIP_BASIC"/>
    <property type="match status" value="1"/>
</dbReference>
<evidence type="ECO:0000259" key="2">
    <source>
        <dbReference type="PROSITE" id="PS50217"/>
    </source>
</evidence>
<protein>
    <recommendedName>
        <fullName evidence="2">BZIP domain-containing protein</fullName>
    </recommendedName>
</protein>
<organism evidence="3 4">
    <name type="scientific">Coemansia thaxteri</name>
    <dbReference type="NCBI Taxonomy" id="2663907"/>
    <lineage>
        <taxon>Eukaryota</taxon>
        <taxon>Fungi</taxon>
        <taxon>Fungi incertae sedis</taxon>
        <taxon>Zoopagomycota</taxon>
        <taxon>Kickxellomycotina</taxon>
        <taxon>Kickxellomycetes</taxon>
        <taxon>Kickxellales</taxon>
        <taxon>Kickxellaceae</taxon>
        <taxon>Coemansia</taxon>
    </lineage>
</organism>
<dbReference type="Proteomes" id="UP001150907">
    <property type="component" value="Unassembled WGS sequence"/>
</dbReference>
<name>A0A9W8BDT8_9FUNG</name>
<gene>
    <name evidence="3" type="ORF">H4R26_002756</name>
</gene>
<evidence type="ECO:0000256" key="1">
    <source>
        <dbReference type="SAM" id="Coils"/>
    </source>
</evidence>
<evidence type="ECO:0000313" key="3">
    <source>
        <dbReference type="EMBL" id="KAJ2003991.1"/>
    </source>
</evidence>
<proteinExistence type="predicted"/>
<dbReference type="PROSITE" id="PS50217">
    <property type="entry name" value="BZIP"/>
    <property type="match status" value="1"/>
</dbReference>
<reference evidence="3" key="1">
    <citation type="submission" date="2022-07" db="EMBL/GenBank/DDBJ databases">
        <title>Phylogenomic reconstructions and comparative analyses of Kickxellomycotina fungi.</title>
        <authorList>
            <person name="Reynolds N.K."/>
            <person name="Stajich J.E."/>
            <person name="Barry K."/>
            <person name="Grigoriev I.V."/>
            <person name="Crous P."/>
            <person name="Smith M.E."/>
        </authorList>
    </citation>
    <scope>NUCLEOTIDE SEQUENCE</scope>
    <source>
        <strain evidence="3">IMI 214461</strain>
    </source>
</reference>
<evidence type="ECO:0000313" key="4">
    <source>
        <dbReference type="Proteomes" id="UP001150907"/>
    </source>
</evidence>
<dbReference type="OrthoDB" id="2257100at2759"/>
<keyword evidence="1" id="KW-0175">Coiled coil</keyword>
<dbReference type="AlphaFoldDB" id="A0A9W8BDT8"/>
<dbReference type="GO" id="GO:0003700">
    <property type="term" value="F:DNA-binding transcription factor activity"/>
    <property type="evidence" value="ECO:0007669"/>
    <property type="project" value="InterPro"/>
</dbReference>
<accession>A0A9W8BDT8</accession>
<feature type="coiled-coil region" evidence="1">
    <location>
        <begin position="333"/>
        <end position="367"/>
    </location>
</feature>
<sequence length="376" mass="39613">MDKFFSLANPAAQHAQAFARHDDSNPYILPSFADNFEAWAYPETQQAVFEDWIATATPPSTAISSPYLTNPAMFAATVSPASYSAMSMSPTLSSPSLSGFSADSSPLLSNDLALSLASLQGPATPAARAVPQGPFSVADYAAALFPDIAATLSGALTPKRSVSAASLQLAGAAEAHIGWTAELAGLFETATPAASAEPVSLAESAEPISPAAAILLATPGDPEAEEQRKKRDSEFLASLPPQLALKRRRTSNMKQKEKILAELLGDELPTTPDAAATTKEPAARKIAVPRKTKAAAADELADDCHASDCDENDGSDVAALKRKKNTDAARRSRMRKILRIETLEGRVSELESENARLAQLVASLEAEKAHRLGSVF</sequence>
<dbReference type="Gene3D" id="3.30.160.60">
    <property type="entry name" value="Classic Zinc Finger"/>
    <property type="match status" value="1"/>
</dbReference>
<dbReference type="Pfam" id="PF07716">
    <property type="entry name" value="bZIP_2"/>
    <property type="match status" value="1"/>
</dbReference>
<dbReference type="SMART" id="SM00338">
    <property type="entry name" value="BRLZ"/>
    <property type="match status" value="1"/>
</dbReference>
<comment type="caution">
    <text evidence="3">The sequence shown here is derived from an EMBL/GenBank/DDBJ whole genome shotgun (WGS) entry which is preliminary data.</text>
</comment>
<feature type="domain" description="BZIP" evidence="2">
    <location>
        <begin position="321"/>
        <end position="367"/>
    </location>
</feature>
<dbReference type="InterPro" id="IPR004827">
    <property type="entry name" value="bZIP"/>
</dbReference>
<keyword evidence="4" id="KW-1185">Reference proteome</keyword>